<dbReference type="EMBL" id="JAOQBH010000018">
    <property type="protein sequence ID" value="KAJ4122980.1"/>
    <property type="molecule type" value="Genomic_DNA"/>
</dbReference>
<dbReference type="InterPro" id="IPR045518">
    <property type="entry name" value="2EXR"/>
</dbReference>
<organism evidence="2 3">
    <name type="scientific">Fusarium equiseti</name>
    <name type="common">Fusarium scirpi</name>
    <dbReference type="NCBI Taxonomy" id="61235"/>
    <lineage>
        <taxon>Eukaryota</taxon>
        <taxon>Fungi</taxon>
        <taxon>Dikarya</taxon>
        <taxon>Ascomycota</taxon>
        <taxon>Pezizomycotina</taxon>
        <taxon>Sordariomycetes</taxon>
        <taxon>Hypocreomycetidae</taxon>
        <taxon>Hypocreales</taxon>
        <taxon>Nectriaceae</taxon>
        <taxon>Fusarium</taxon>
        <taxon>Fusarium incarnatum-equiseti species complex</taxon>
    </lineage>
</organism>
<gene>
    <name evidence="2" type="ORF">NW768_009971</name>
</gene>
<reference evidence="2" key="1">
    <citation type="submission" date="2022-09" db="EMBL/GenBank/DDBJ databases">
        <title>Fusarium specimens isolated from Avocado Roots.</title>
        <authorList>
            <person name="Stajich J."/>
            <person name="Roper C."/>
            <person name="Heimlech-Rivalta G."/>
        </authorList>
    </citation>
    <scope>NUCLEOTIDE SEQUENCE</scope>
    <source>
        <strain evidence="2">CF00095</strain>
    </source>
</reference>
<name>A0ABQ8R1E5_FUSEQ</name>
<evidence type="ECO:0000313" key="3">
    <source>
        <dbReference type="Proteomes" id="UP001152024"/>
    </source>
</evidence>
<dbReference type="Proteomes" id="UP001152024">
    <property type="component" value="Unassembled WGS sequence"/>
</dbReference>
<protein>
    <recommendedName>
        <fullName evidence="1">2EXR domain-containing protein</fullName>
    </recommendedName>
</protein>
<proteinExistence type="predicted"/>
<evidence type="ECO:0000259" key="1">
    <source>
        <dbReference type="Pfam" id="PF20150"/>
    </source>
</evidence>
<evidence type="ECO:0000313" key="2">
    <source>
        <dbReference type="EMBL" id="KAJ4122980.1"/>
    </source>
</evidence>
<comment type="caution">
    <text evidence="2">The sequence shown here is derived from an EMBL/GenBank/DDBJ whole genome shotgun (WGS) entry which is preliminary data.</text>
</comment>
<feature type="domain" description="2EXR" evidence="1">
    <location>
        <begin position="6"/>
        <end position="116"/>
    </location>
</feature>
<sequence>MAASSFEYFPDLPTELRLQIWEEACHEACREREANHPGIQYTIVRESSPTHILLAHQPVHLDGKARSGTMREGGLWLACKESQGAIQEHCPKGPGGEGKVTAGDEWSYYVNPGHDIFCIQDPEKIKHDDVHSALDMSIWGSPTTNDFHNIKNIAIEFDPSWIKWFPRTYKNMSAESTPRGFLARLLRSQYINDNREITIWLIDNEMKWARLPSSYFGTATMPDYNKKFINCHKSYVQAYPYNTCRHCSDKRSLAIRSFLSSLNVCGEQCEDHHPNFVPDYGDFIDSSWDVRFEIAKDIRVLALACNEVEFCRRDHRQDHSKWRELV</sequence>
<keyword evidence="3" id="KW-1185">Reference proteome</keyword>
<accession>A0ABQ8R1E5</accession>
<dbReference type="Pfam" id="PF20150">
    <property type="entry name" value="2EXR"/>
    <property type="match status" value="1"/>
</dbReference>
<dbReference type="PANTHER" id="PTHR35910:SF1">
    <property type="entry name" value="2EXR DOMAIN-CONTAINING PROTEIN"/>
    <property type="match status" value="1"/>
</dbReference>
<dbReference type="PANTHER" id="PTHR35910">
    <property type="entry name" value="2EXR DOMAIN-CONTAINING PROTEIN"/>
    <property type="match status" value="1"/>
</dbReference>